<evidence type="ECO:0000256" key="3">
    <source>
        <dbReference type="ARBA" id="ARBA00022833"/>
    </source>
</evidence>
<dbReference type="GO" id="GO:0003677">
    <property type="term" value="F:DNA binding"/>
    <property type="evidence" value="ECO:0007669"/>
    <property type="project" value="InterPro"/>
</dbReference>
<evidence type="ECO:0000256" key="5">
    <source>
        <dbReference type="SAM" id="MobiDB-lite"/>
    </source>
</evidence>
<accession>A0AA97K7M0</accession>
<dbReference type="SUPFAM" id="SSF57667">
    <property type="entry name" value="beta-beta-alpha zinc fingers"/>
    <property type="match status" value="1"/>
</dbReference>
<feature type="compositionally biased region" description="Acidic residues" evidence="5">
    <location>
        <begin position="880"/>
        <end position="901"/>
    </location>
</feature>
<evidence type="ECO:0000313" key="8">
    <source>
        <dbReference type="RefSeq" id="XP_054850722.1"/>
    </source>
</evidence>
<feature type="compositionally biased region" description="Low complexity" evidence="5">
    <location>
        <begin position="727"/>
        <end position="736"/>
    </location>
</feature>
<feature type="region of interest" description="Disordered" evidence="5">
    <location>
        <begin position="119"/>
        <end position="146"/>
    </location>
</feature>
<dbReference type="RefSeq" id="XP_054850722.1">
    <property type="nucleotide sequence ID" value="XM_054994747.1"/>
</dbReference>
<dbReference type="KEGG" id="emc:129340142"/>
<dbReference type="InterPro" id="IPR003656">
    <property type="entry name" value="Znf_BED"/>
</dbReference>
<gene>
    <name evidence="8" type="primary">LOC129340142</name>
</gene>
<dbReference type="SUPFAM" id="SSF53098">
    <property type="entry name" value="Ribonuclease H-like"/>
    <property type="match status" value="1"/>
</dbReference>
<dbReference type="AlphaFoldDB" id="A0AA97K7M0"/>
<sequence length="901" mass="100032">MMPRHSRGKRAPPTASSRRVATFHLQEPHFPSEDEGGAPQEPAMETPVVCLQPVLKEEENCQSTVHDLFSYLKEKEEEEEEEEEEEATNLGAFSTAPSTSAQLDVKLSCHTEVHETLSYLKKEEDEEEGAEVTSSSPPPRNLPPPATFPVLPSYASPTVLGRKFHHHGGIEMLHFFTPLTQISAAPPHSKRGRERDVPTTGMDATPPPVPKKTTSAVWDYFTVDPREPCVAVCSTCQKRVRRGKDGGTRPGTTALHKHLKVHHGLHLPGVAVVPPSPLLPIKERPHSSAMVVTEPTPTFPLARPERNQPYYPPTHPTAIQLAQETAWMLAVDMQPLSYVESEGFHRLMATAQPRWKVPGRAFFATKAMPELSNVLSRAVRQAVACSVGRTIHIAIDLWSSNQTVSYMSVTGCWVADLGGTLSRQHATLSVRAFEGTCSAEDICQKLREVLQDWLYDLKTGGVISDDSSSVAKAVRDLRLRHVPCLAHCLKMVVKAFLAADTQVARLLKKARRICSRYNRSAAARRHLLEVQANLGVHQPVWPETPPRSNSTLKMLECLFRQRQAIGAMLDQDEEASCLHLTPADWKLVKCLMEILKPFEDAAALVTRTDATLCQALPLLWFLEEQLRALRTRYCQENNTGAHLTTQALDLLVGDSQLHGMKNSMICRVAAFLDPRFRDITTMKLGGADTADATLLREHIINLAKRSYVPPGPDAEFSQAGRSSPQHPSASSNPPGSAAWQFTMKRWRAITKSDPAMGLSTERGAAAALREVEEYLQDNVDHVGENADPMLYWQAKMGIWPTLFKVAVFHFGCPPTSAFSEDLSKISGSSSPVSYHQNLSPANVKMFTFIRKNRHLLPQDWRLSTGDLSSLQSAAGSREEMDMEEEEDLLIMDEEGQEEEVE</sequence>
<evidence type="ECO:0000256" key="4">
    <source>
        <dbReference type="PROSITE-ProRule" id="PRU00027"/>
    </source>
</evidence>
<feature type="region of interest" description="Disordered" evidence="5">
    <location>
        <begin position="871"/>
        <end position="901"/>
    </location>
</feature>
<reference evidence="8" key="1">
    <citation type="submission" date="2025-08" db="UniProtKB">
        <authorList>
            <consortium name="RefSeq"/>
        </authorList>
    </citation>
    <scope>IDENTIFICATION</scope>
    <source>
        <tissue evidence="8">Blood</tissue>
    </source>
</reference>
<proteinExistence type="predicted"/>
<feature type="region of interest" description="Disordered" evidence="5">
    <location>
        <begin position="73"/>
        <end position="96"/>
    </location>
</feature>
<feature type="region of interest" description="Disordered" evidence="5">
    <location>
        <begin position="1"/>
        <end position="44"/>
    </location>
</feature>
<dbReference type="Proteomes" id="UP001190640">
    <property type="component" value="Chromosome 12"/>
</dbReference>
<feature type="compositionally biased region" description="Acidic residues" evidence="5">
    <location>
        <begin position="76"/>
        <end position="87"/>
    </location>
</feature>
<feature type="region of interest" description="Disordered" evidence="5">
    <location>
        <begin position="710"/>
        <end position="736"/>
    </location>
</feature>
<dbReference type="GO" id="GO:0008270">
    <property type="term" value="F:zinc ion binding"/>
    <property type="evidence" value="ECO:0007669"/>
    <property type="project" value="UniProtKB-KW"/>
</dbReference>
<protein>
    <submittedName>
        <fullName evidence="8">Zinc finger BED domain-containing protein 6-like</fullName>
    </submittedName>
</protein>
<dbReference type="InterPro" id="IPR012337">
    <property type="entry name" value="RNaseH-like_sf"/>
</dbReference>
<feature type="region of interest" description="Disordered" evidence="5">
    <location>
        <begin position="184"/>
        <end position="212"/>
    </location>
</feature>
<keyword evidence="7" id="KW-1185">Reference proteome</keyword>
<dbReference type="GeneID" id="129340142"/>
<dbReference type="SUPFAM" id="SSF140996">
    <property type="entry name" value="Hermes dimerisation domain"/>
    <property type="match status" value="1"/>
</dbReference>
<evidence type="ECO:0000256" key="1">
    <source>
        <dbReference type="ARBA" id="ARBA00022723"/>
    </source>
</evidence>
<organism evidence="7 8">
    <name type="scientific">Eublepharis macularius</name>
    <name type="common">Leopard gecko</name>
    <name type="synonym">Cyrtodactylus macularius</name>
    <dbReference type="NCBI Taxonomy" id="481883"/>
    <lineage>
        <taxon>Eukaryota</taxon>
        <taxon>Metazoa</taxon>
        <taxon>Chordata</taxon>
        <taxon>Craniata</taxon>
        <taxon>Vertebrata</taxon>
        <taxon>Euteleostomi</taxon>
        <taxon>Lepidosauria</taxon>
        <taxon>Squamata</taxon>
        <taxon>Bifurcata</taxon>
        <taxon>Gekkota</taxon>
        <taxon>Eublepharidae</taxon>
        <taxon>Eublepharinae</taxon>
        <taxon>Eublepharis</taxon>
    </lineage>
</organism>
<evidence type="ECO:0000259" key="6">
    <source>
        <dbReference type="PROSITE" id="PS50808"/>
    </source>
</evidence>
<dbReference type="SMART" id="SM00614">
    <property type="entry name" value="ZnF_BED"/>
    <property type="match status" value="1"/>
</dbReference>
<keyword evidence="1" id="KW-0479">Metal-binding</keyword>
<feature type="domain" description="BED-type" evidence="6">
    <location>
        <begin position="212"/>
        <end position="270"/>
    </location>
</feature>
<dbReference type="PROSITE" id="PS50808">
    <property type="entry name" value="ZF_BED"/>
    <property type="match status" value="1"/>
</dbReference>
<dbReference type="GO" id="GO:0005634">
    <property type="term" value="C:nucleus"/>
    <property type="evidence" value="ECO:0007669"/>
    <property type="project" value="TreeGrafter"/>
</dbReference>
<dbReference type="InterPro" id="IPR036236">
    <property type="entry name" value="Znf_C2H2_sf"/>
</dbReference>
<dbReference type="PANTHER" id="PTHR47241">
    <property type="entry name" value="FINGER PROTEIN, PUTATIVE-RELATED"/>
    <property type="match status" value="1"/>
</dbReference>
<keyword evidence="2 4" id="KW-0863">Zinc-finger</keyword>
<feature type="compositionally biased region" description="Basic residues" evidence="5">
    <location>
        <begin position="1"/>
        <end position="10"/>
    </location>
</feature>
<evidence type="ECO:0000313" key="7">
    <source>
        <dbReference type="Proteomes" id="UP001190640"/>
    </source>
</evidence>
<feature type="compositionally biased region" description="Pro residues" evidence="5">
    <location>
        <begin position="136"/>
        <end position="146"/>
    </location>
</feature>
<name>A0AA97K7M0_EUBMA</name>
<keyword evidence="3" id="KW-0862">Zinc</keyword>
<dbReference type="Pfam" id="PF02892">
    <property type="entry name" value="zf-BED"/>
    <property type="match status" value="1"/>
</dbReference>
<dbReference type="InterPro" id="IPR052865">
    <property type="entry name" value="Zinc_finger_BED"/>
</dbReference>
<evidence type="ECO:0000256" key="2">
    <source>
        <dbReference type="ARBA" id="ARBA00022771"/>
    </source>
</evidence>
<dbReference type="PANTHER" id="PTHR47241:SF1">
    <property type="entry name" value="BED-TYPE DOMAIN-CONTAINING PROTEIN"/>
    <property type="match status" value="1"/>
</dbReference>